<evidence type="ECO:0000313" key="1">
    <source>
        <dbReference type="EMBL" id="KAL3522803.1"/>
    </source>
</evidence>
<evidence type="ECO:0000313" key="2">
    <source>
        <dbReference type="Proteomes" id="UP001630127"/>
    </source>
</evidence>
<proteinExistence type="predicted"/>
<dbReference type="EMBL" id="JBJUIK010000007">
    <property type="protein sequence ID" value="KAL3522803.1"/>
    <property type="molecule type" value="Genomic_DNA"/>
</dbReference>
<sequence>MSPCRIVYGKACHLPMELDHRAYSAIIILNFDLKEACEKKLLDLNELDEFWREALENSLIYKERTKAWNDKLTLRKESKAGDLILLYNSRLKLFLGKLKSWWSDPFEVVQTFPHGAVEIKGKEGTFKVNGHLLKPYLGGIIEEEREYIQFVQDEQPCHSQTSYYKRSQPKFLI</sequence>
<name>A0ABD2ZUY3_9GENT</name>
<protein>
    <submittedName>
        <fullName evidence="1">Uncharacterized protein</fullName>
    </submittedName>
</protein>
<accession>A0ABD2ZUY3</accession>
<dbReference type="Proteomes" id="UP001630127">
    <property type="component" value="Unassembled WGS sequence"/>
</dbReference>
<dbReference type="AlphaFoldDB" id="A0ABD2ZUY3"/>
<gene>
    <name evidence="1" type="ORF">ACH5RR_015637</name>
</gene>
<comment type="caution">
    <text evidence="1">The sequence shown here is derived from an EMBL/GenBank/DDBJ whole genome shotgun (WGS) entry which is preliminary data.</text>
</comment>
<keyword evidence="2" id="KW-1185">Reference proteome</keyword>
<organism evidence="1 2">
    <name type="scientific">Cinchona calisaya</name>
    <dbReference type="NCBI Taxonomy" id="153742"/>
    <lineage>
        <taxon>Eukaryota</taxon>
        <taxon>Viridiplantae</taxon>
        <taxon>Streptophyta</taxon>
        <taxon>Embryophyta</taxon>
        <taxon>Tracheophyta</taxon>
        <taxon>Spermatophyta</taxon>
        <taxon>Magnoliopsida</taxon>
        <taxon>eudicotyledons</taxon>
        <taxon>Gunneridae</taxon>
        <taxon>Pentapetalae</taxon>
        <taxon>asterids</taxon>
        <taxon>lamiids</taxon>
        <taxon>Gentianales</taxon>
        <taxon>Rubiaceae</taxon>
        <taxon>Cinchonoideae</taxon>
        <taxon>Cinchoneae</taxon>
        <taxon>Cinchona</taxon>
    </lineage>
</organism>
<reference evidence="1 2" key="1">
    <citation type="submission" date="2024-11" db="EMBL/GenBank/DDBJ databases">
        <title>A near-complete genome assembly of Cinchona calisaya.</title>
        <authorList>
            <person name="Lian D.C."/>
            <person name="Zhao X.W."/>
            <person name="Wei L."/>
        </authorList>
    </citation>
    <scope>NUCLEOTIDE SEQUENCE [LARGE SCALE GENOMIC DNA]</scope>
    <source>
        <tissue evidence="1">Nenye</tissue>
    </source>
</reference>